<dbReference type="InterPro" id="IPR005829">
    <property type="entry name" value="Sugar_transporter_CS"/>
</dbReference>
<dbReference type="PROSITE" id="PS00216">
    <property type="entry name" value="SUGAR_TRANSPORT_1"/>
    <property type="match status" value="1"/>
</dbReference>
<feature type="transmembrane region" description="Helical" evidence="5">
    <location>
        <begin position="23"/>
        <end position="43"/>
    </location>
</feature>
<dbReference type="GO" id="GO:0046943">
    <property type="term" value="F:carboxylic acid transmembrane transporter activity"/>
    <property type="evidence" value="ECO:0007669"/>
    <property type="project" value="TreeGrafter"/>
</dbReference>
<feature type="domain" description="Major facilitator superfamily (MFS) profile" evidence="6">
    <location>
        <begin position="24"/>
        <end position="451"/>
    </location>
</feature>
<feature type="transmembrane region" description="Helical" evidence="5">
    <location>
        <begin position="335"/>
        <end position="353"/>
    </location>
</feature>
<evidence type="ECO:0000259" key="6">
    <source>
        <dbReference type="PROSITE" id="PS50850"/>
    </source>
</evidence>
<keyword evidence="8" id="KW-1185">Reference proteome</keyword>
<accession>A0A1L2ZNM5</accession>
<sequence length="458" mass="48134">MSLTSTDATPASLKPFTPRDVKIASWICFFAWTVAVYDFVLFGNVLPVIAADLGLSESQSTGLNTWITVGTALVAFGIGPVVDRFGRRKGIIIAVAGAAVASLLTATAGILVGLLGGLGLVALVLIRSLAGLGYAEQAINAVYLNEVYASAGTNGAPMRRRGFIYSLVQSGWPVGAVLAATSTALLMPIGSWELCFIVAAIPALIVAFAARWLRESPQFSARVEVIKLHQRGEHAAAAELAEKHNISDHHAESAPLREAFSGKSLRPLLTIGAAFLLNWIGVLVFSILGTSLLSAESGRNIPFNNTLLILVISNGTSFLGYLFHGWLGDRIGRRNTIAIGWVLSAISFAIMLWMPSGSFGTVVTFYSLGLFFLIGPFSALLFFNGESFPSSTRATAGSIINALGQVGAIIGGLFVTASLAGGNTWNTTALWVGCLPILLGGLMILAAPNKRPDTAPVD</sequence>
<feature type="transmembrane region" description="Helical" evidence="5">
    <location>
        <begin position="118"/>
        <end position="135"/>
    </location>
</feature>
<dbReference type="EMBL" id="CP018135">
    <property type="protein sequence ID" value="APF40648.1"/>
    <property type="molecule type" value="Genomic_DNA"/>
</dbReference>
<keyword evidence="3 5" id="KW-1133">Transmembrane helix</keyword>
<gene>
    <name evidence="7" type="ORF">BHE16_06010</name>
</gene>
<protein>
    <submittedName>
        <fullName evidence="7">MFS transporter</fullName>
    </submittedName>
</protein>
<dbReference type="OrthoDB" id="9787026at2"/>
<dbReference type="Gene3D" id="1.20.1250.20">
    <property type="entry name" value="MFS general substrate transporter like domains"/>
    <property type="match status" value="1"/>
</dbReference>
<dbReference type="Proteomes" id="UP000183530">
    <property type="component" value="Chromosome"/>
</dbReference>
<keyword evidence="4 5" id="KW-0472">Membrane</keyword>
<dbReference type="STRING" id="556325.BHE16_06010"/>
<feature type="transmembrane region" description="Helical" evidence="5">
    <location>
        <begin position="163"/>
        <end position="185"/>
    </location>
</feature>
<name>A0A1L2ZNM5_9MICC</name>
<dbReference type="InterPro" id="IPR020846">
    <property type="entry name" value="MFS_dom"/>
</dbReference>
<feature type="transmembrane region" description="Helical" evidence="5">
    <location>
        <begin position="91"/>
        <end position="112"/>
    </location>
</feature>
<feature type="transmembrane region" description="Helical" evidence="5">
    <location>
        <begin position="395"/>
        <end position="417"/>
    </location>
</feature>
<keyword evidence="2 5" id="KW-0812">Transmembrane</keyword>
<dbReference type="AlphaFoldDB" id="A0A1L2ZNM5"/>
<evidence type="ECO:0000256" key="5">
    <source>
        <dbReference type="SAM" id="Phobius"/>
    </source>
</evidence>
<evidence type="ECO:0000256" key="2">
    <source>
        <dbReference type="ARBA" id="ARBA00022692"/>
    </source>
</evidence>
<dbReference type="InterPro" id="IPR005828">
    <property type="entry name" value="MFS_sugar_transport-like"/>
</dbReference>
<feature type="transmembrane region" description="Helical" evidence="5">
    <location>
        <begin position="267"/>
        <end position="289"/>
    </location>
</feature>
<feature type="transmembrane region" description="Helical" evidence="5">
    <location>
        <begin position="365"/>
        <end position="383"/>
    </location>
</feature>
<proteinExistence type="predicted"/>
<dbReference type="Pfam" id="PF00083">
    <property type="entry name" value="Sugar_tr"/>
    <property type="match status" value="1"/>
</dbReference>
<evidence type="ECO:0000256" key="3">
    <source>
        <dbReference type="ARBA" id="ARBA00022989"/>
    </source>
</evidence>
<dbReference type="PROSITE" id="PS50850">
    <property type="entry name" value="MFS"/>
    <property type="match status" value="1"/>
</dbReference>
<reference evidence="7 8" key="1">
    <citation type="submission" date="2016-11" db="EMBL/GenBank/DDBJ databases">
        <title>Genome sequencing of Zhihengliuella aestuarii B18 antagonistic to Plasmodiophora brassicae.</title>
        <authorList>
            <person name="Luo Y."/>
        </authorList>
    </citation>
    <scope>NUCLEOTIDE SEQUENCE [LARGE SCALE GENOMIC DNA]</scope>
    <source>
        <strain evidence="7 8">B18</strain>
    </source>
</reference>
<dbReference type="InterPro" id="IPR036259">
    <property type="entry name" value="MFS_trans_sf"/>
</dbReference>
<dbReference type="SUPFAM" id="SSF103473">
    <property type="entry name" value="MFS general substrate transporter"/>
    <property type="match status" value="1"/>
</dbReference>
<dbReference type="KEGG" id="nae:BHE16_06010"/>
<dbReference type="PANTHER" id="PTHR23508">
    <property type="entry name" value="CARBOXYLIC ACID TRANSPORTER PROTEIN HOMOLOG"/>
    <property type="match status" value="1"/>
</dbReference>
<dbReference type="RefSeq" id="WP_071894129.1">
    <property type="nucleotide sequence ID" value="NZ_CP018135.1"/>
</dbReference>
<evidence type="ECO:0000313" key="7">
    <source>
        <dbReference type="EMBL" id="APF40648.1"/>
    </source>
</evidence>
<feature type="transmembrane region" description="Helical" evidence="5">
    <location>
        <begin position="191"/>
        <end position="213"/>
    </location>
</feature>
<feature type="transmembrane region" description="Helical" evidence="5">
    <location>
        <begin position="63"/>
        <end position="82"/>
    </location>
</feature>
<comment type="subcellular location">
    <subcellularLocation>
        <location evidence="1">Cell membrane</location>
        <topology evidence="1">Multi-pass membrane protein</topology>
    </subcellularLocation>
</comment>
<feature type="transmembrane region" description="Helical" evidence="5">
    <location>
        <begin position="429"/>
        <end position="447"/>
    </location>
</feature>
<evidence type="ECO:0000256" key="1">
    <source>
        <dbReference type="ARBA" id="ARBA00004651"/>
    </source>
</evidence>
<evidence type="ECO:0000313" key="8">
    <source>
        <dbReference type="Proteomes" id="UP000183530"/>
    </source>
</evidence>
<dbReference type="GO" id="GO:0005886">
    <property type="term" value="C:plasma membrane"/>
    <property type="evidence" value="ECO:0007669"/>
    <property type="project" value="UniProtKB-SubCell"/>
</dbReference>
<feature type="transmembrane region" description="Helical" evidence="5">
    <location>
        <begin position="301"/>
        <end position="323"/>
    </location>
</feature>
<organism evidence="7 8">
    <name type="scientific">Neomicrococcus aestuarii</name>
    <dbReference type="NCBI Taxonomy" id="556325"/>
    <lineage>
        <taxon>Bacteria</taxon>
        <taxon>Bacillati</taxon>
        <taxon>Actinomycetota</taxon>
        <taxon>Actinomycetes</taxon>
        <taxon>Micrococcales</taxon>
        <taxon>Micrococcaceae</taxon>
        <taxon>Neomicrococcus</taxon>
    </lineage>
</organism>
<evidence type="ECO:0000256" key="4">
    <source>
        <dbReference type="ARBA" id="ARBA00023136"/>
    </source>
</evidence>
<dbReference type="PANTHER" id="PTHR23508:SF10">
    <property type="entry name" value="CARBOXYLIC ACID TRANSPORTER PROTEIN HOMOLOG"/>
    <property type="match status" value="1"/>
</dbReference>